<reference evidence="1 2" key="1">
    <citation type="journal article" date="2017" name="Water Res.">
        <title>Discovery and metagenomic analysis of an anammox bacterial enrichment related to Candidatus "Brocadia caroliniensis" in a full-scale glycerol-fed nitritation-denitritation separate centrate treatment process.</title>
        <authorList>
            <person name="Park H."/>
            <person name="Brotto A.C."/>
            <person name="van Loosdrecht M.C."/>
            <person name="Chandran K."/>
        </authorList>
    </citation>
    <scope>NUCLEOTIDE SEQUENCE [LARGE SCALE GENOMIC DNA]</scope>
    <source>
        <strain evidence="1">26THWARD</strain>
    </source>
</reference>
<dbReference type="Gene3D" id="1.10.287.800">
    <property type="entry name" value="protein ne1242"/>
    <property type="match status" value="1"/>
</dbReference>
<evidence type="ECO:0008006" key="3">
    <source>
        <dbReference type="Google" id="ProtNLM"/>
    </source>
</evidence>
<gene>
    <name evidence="1" type="ORF">AYP45_14950</name>
</gene>
<evidence type="ECO:0000313" key="1">
    <source>
        <dbReference type="EMBL" id="OOP55351.1"/>
    </source>
</evidence>
<comment type="caution">
    <text evidence="1">The sequence shown here is derived from an EMBL/GenBank/DDBJ whole genome shotgun (WGS) entry which is preliminary data.</text>
</comment>
<dbReference type="Proteomes" id="UP000189681">
    <property type="component" value="Unassembled WGS sequence"/>
</dbReference>
<dbReference type="STRING" id="1004156.AYP45_14950"/>
<organism evidence="1 2">
    <name type="scientific">Candidatus Brocadia carolinensis</name>
    <dbReference type="NCBI Taxonomy" id="1004156"/>
    <lineage>
        <taxon>Bacteria</taxon>
        <taxon>Pseudomonadati</taxon>
        <taxon>Planctomycetota</taxon>
        <taxon>Candidatus Brocadiia</taxon>
        <taxon>Candidatus Brocadiales</taxon>
        <taxon>Candidatus Brocadiaceae</taxon>
        <taxon>Candidatus Brocadia</taxon>
    </lineage>
</organism>
<proteinExistence type="predicted"/>
<dbReference type="EMBL" id="AYTS01000148">
    <property type="protein sequence ID" value="OOP55351.1"/>
    <property type="molecule type" value="Genomic_DNA"/>
</dbReference>
<name>A0A1V4AQH1_9BACT</name>
<protein>
    <recommendedName>
        <fullName evidence="3">Four helix bundle protein</fullName>
    </recommendedName>
</protein>
<evidence type="ECO:0000313" key="2">
    <source>
        <dbReference type="Proteomes" id="UP000189681"/>
    </source>
</evidence>
<sequence>MDYEIAEIILKQLVITKLEDLKNDLIQKAVRYARIRTDYQLTPSESTNEIGALRTNAHNAFIDSCNILSRNMANNGEDITWRKTLGDDRKVIGDFACYVHCILGIQAR</sequence>
<dbReference type="AlphaFoldDB" id="A0A1V4AQH1"/>
<accession>A0A1V4AQH1</accession>